<keyword evidence="8" id="KW-0406">Ion transport</keyword>
<keyword evidence="9" id="KW-0472">Membrane</keyword>
<dbReference type="SUPFAM" id="SSF50331">
    <property type="entry name" value="MOP-like"/>
    <property type="match status" value="1"/>
</dbReference>
<dbReference type="Pfam" id="PF03459">
    <property type="entry name" value="TOBE"/>
    <property type="match status" value="1"/>
</dbReference>
<evidence type="ECO:0000256" key="5">
    <source>
        <dbReference type="ARBA" id="ARBA00022741"/>
    </source>
</evidence>
<dbReference type="CDD" id="cd03259">
    <property type="entry name" value="ABC_Carb_Solutes_like"/>
    <property type="match status" value="1"/>
</dbReference>
<gene>
    <name evidence="13" type="ORF">M6B22_04670</name>
</gene>
<dbReference type="InterPro" id="IPR008995">
    <property type="entry name" value="Mo/tungstate-bd_C_term_dom"/>
</dbReference>
<keyword evidence="1" id="KW-0813">Transport</keyword>
<dbReference type="GO" id="GO:0005524">
    <property type="term" value="F:ATP binding"/>
    <property type="evidence" value="ECO:0007669"/>
    <property type="project" value="UniProtKB-KW"/>
</dbReference>
<dbReference type="Gene3D" id="3.40.50.300">
    <property type="entry name" value="P-loop containing nucleotide triphosphate hydrolases"/>
    <property type="match status" value="1"/>
</dbReference>
<feature type="domain" description="Mop" evidence="12">
    <location>
        <begin position="284"/>
        <end position="348"/>
    </location>
</feature>
<keyword evidence="6 13" id="KW-0067">ATP-binding</keyword>
<dbReference type="InterPro" id="IPR003593">
    <property type="entry name" value="AAA+_ATPase"/>
</dbReference>
<dbReference type="Gene3D" id="2.40.50.100">
    <property type="match status" value="1"/>
</dbReference>
<proteinExistence type="predicted"/>
<dbReference type="PROSITE" id="PS00211">
    <property type="entry name" value="ABC_TRANSPORTER_1"/>
    <property type="match status" value="1"/>
</dbReference>
<keyword evidence="7" id="KW-0408">Iron</keyword>
<keyword evidence="5" id="KW-0547">Nucleotide-binding</keyword>
<protein>
    <submittedName>
        <fullName evidence="13">ABC transporter ATP-binding protein</fullName>
    </submittedName>
</protein>
<dbReference type="InterPro" id="IPR050093">
    <property type="entry name" value="ABC_SmlMolc_Importer"/>
</dbReference>
<feature type="domain" description="ABC transporter" evidence="11">
    <location>
        <begin position="3"/>
        <end position="234"/>
    </location>
</feature>
<dbReference type="InterPro" id="IPR015853">
    <property type="entry name" value="ABC_transpr_FbpC"/>
</dbReference>
<evidence type="ECO:0000256" key="8">
    <source>
        <dbReference type="ARBA" id="ARBA00023065"/>
    </source>
</evidence>
<evidence type="ECO:0000256" key="6">
    <source>
        <dbReference type="ARBA" id="ARBA00022840"/>
    </source>
</evidence>
<dbReference type="PANTHER" id="PTHR42781">
    <property type="entry name" value="SPERMIDINE/PUTRESCINE IMPORT ATP-BINDING PROTEIN POTA"/>
    <property type="match status" value="1"/>
</dbReference>
<dbReference type="RefSeq" id="WP_269444615.1">
    <property type="nucleotide sequence ID" value="NZ_CP097463.1"/>
</dbReference>
<name>A0ABY7K465_9ACTN</name>
<reference evidence="13" key="1">
    <citation type="submission" date="2022-05" db="EMBL/GenBank/DDBJ databases">
        <title>Jatrophihabitans sp. SB3-54 whole genome sequence.</title>
        <authorList>
            <person name="Suh M.K."/>
            <person name="Eom M.K."/>
            <person name="Kim J.S."/>
            <person name="Kim H.S."/>
            <person name="Do H.E."/>
            <person name="Shin Y.K."/>
            <person name="Lee J.-S."/>
        </authorList>
    </citation>
    <scope>NUCLEOTIDE SEQUENCE</scope>
    <source>
        <strain evidence="13">SB3-54</strain>
    </source>
</reference>
<dbReference type="PANTHER" id="PTHR42781:SF4">
    <property type="entry name" value="SPERMIDINE_PUTRESCINE IMPORT ATP-BINDING PROTEIN POTA"/>
    <property type="match status" value="1"/>
</dbReference>
<keyword evidence="2" id="KW-1003">Cell membrane</keyword>
<evidence type="ECO:0000256" key="4">
    <source>
        <dbReference type="ARBA" id="ARBA00022505"/>
    </source>
</evidence>
<organism evidence="13 14">
    <name type="scientific">Jatrophihabitans cynanchi</name>
    <dbReference type="NCBI Taxonomy" id="2944128"/>
    <lineage>
        <taxon>Bacteria</taxon>
        <taxon>Bacillati</taxon>
        <taxon>Actinomycetota</taxon>
        <taxon>Actinomycetes</taxon>
        <taxon>Jatrophihabitantales</taxon>
        <taxon>Jatrophihabitantaceae</taxon>
        <taxon>Jatrophihabitans</taxon>
    </lineage>
</organism>
<sequence>MSLHFAGAVQRGQFRLDADLRVEPGEVLALLGPNGAGKTTLLRAVAGLLRVDTGRVELAGEQLDGPDVFVPADERKLGVVFQDHRLFPHLRVLDNVAFGLRTQHVNRGDAHRQAQEWLTRLGVGELARRRPGRLSGGQAQRVALARALACRPRALLLDEPLAALDVQTRAEVQGELREHLGAFAGPTLLVTHDPIEALLLAGRIVVLEHGEVVQQGSPAEITSRPLTPYVARLVGVNLYAGIAAHGVVRLDGGGTLVAPDAVDGRVLVALRPSALTVHTSEPHEVSARNVWPGRVESFAPLADRIRLTVRGEQNVLVDVTAAAVADLGLRLGSPVWLAAKATDVSAYPAPAAAGPVAG</sequence>
<evidence type="ECO:0000259" key="11">
    <source>
        <dbReference type="PROSITE" id="PS50893"/>
    </source>
</evidence>
<accession>A0ABY7K465</accession>
<evidence type="ECO:0000256" key="9">
    <source>
        <dbReference type="ARBA" id="ARBA00023136"/>
    </source>
</evidence>
<dbReference type="Proteomes" id="UP001164693">
    <property type="component" value="Chromosome"/>
</dbReference>
<dbReference type="InterPro" id="IPR003439">
    <property type="entry name" value="ABC_transporter-like_ATP-bd"/>
</dbReference>
<dbReference type="PROSITE" id="PS51866">
    <property type="entry name" value="MOP"/>
    <property type="match status" value="1"/>
</dbReference>
<dbReference type="SUPFAM" id="SSF52540">
    <property type="entry name" value="P-loop containing nucleoside triphosphate hydrolases"/>
    <property type="match status" value="1"/>
</dbReference>
<dbReference type="InterPro" id="IPR005116">
    <property type="entry name" value="Transp-assoc_OB_typ1"/>
</dbReference>
<evidence type="ECO:0000259" key="12">
    <source>
        <dbReference type="PROSITE" id="PS51866"/>
    </source>
</evidence>
<dbReference type="Pfam" id="PF00005">
    <property type="entry name" value="ABC_tran"/>
    <property type="match status" value="1"/>
</dbReference>
<evidence type="ECO:0000256" key="10">
    <source>
        <dbReference type="PROSITE-ProRule" id="PRU01213"/>
    </source>
</evidence>
<evidence type="ECO:0000256" key="7">
    <source>
        <dbReference type="ARBA" id="ARBA00023004"/>
    </source>
</evidence>
<dbReference type="PROSITE" id="PS50893">
    <property type="entry name" value="ABC_TRANSPORTER_2"/>
    <property type="match status" value="1"/>
</dbReference>
<keyword evidence="14" id="KW-1185">Reference proteome</keyword>
<evidence type="ECO:0000256" key="2">
    <source>
        <dbReference type="ARBA" id="ARBA00022475"/>
    </source>
</evidence>
<dbReference type="InterPro" id="IPR004606">
    <property type="entry name" value="Mop_domain"/>
</dbReference>
<evidence type="ECO:0000256" key="1">
    <source>
        <dbReference type="ARBA" id="ARBA00022448"/>
    </source>
</evidence>
<keyword evidence="4 10" id="KW-0500">Molybdenum</keyword>
<dbReference type="EMBL" id="CP097463">
    <property type="protein sequence ID" value="WAX58066.1"/>
    <property type="molecule type" value="Genomic_DNA"/>
</dbReference>
<evidence type="ECO:0000256" key="3">
    <source>
        <dbReference type="ARBA" id="ARBA00022496"/>
    </source>
</evidence>
<keyword evidence="3" id="KW-0410">Iron transport</keyword>
<dbReference type="SMART" id="SM00382">
    <property type="entry name" value="AAA"/>
    <property type="match status" value="1"/>
</dbReference>
<evidence type="ECO:0000313" key="14">
    <source>
        <dbReference type="Proteomes" id="UP001164693"/>
    </source>
</evidence>
<evidence type="ECO:0000313" key="13">
    <source>
        <dbReference type="EMBL" id="WAX58066.1"/>
    </source>
</evidence>
<dbReference type="InterPro" id="IPR027417">
    <property type="entry name" value="P-loop_NTPase"/>
</dbReference>
<dbReference type="InterPro" id="IPR017871">
    <property type="entry name" value="ABC_transporter-like_CS"/>
</dbReference>